<dbReference type="PANTHER" id="PTHR30287">
    <property type="entry name" value="MEMBRANE COMPONENT OF PREDICTED ABC SUPERFAMILY METABOLITE UPTAKE TRANSPORTER"/>
    <property type="match status" value="1"/>
</dbReference>
<feature type="domain" description="ABC3 transporter permease C-terminal" evidence="7">
    <location>
        <begin position="259"/>
        <end position="371"/>
    </location>
</feature>
<feature type="domain" description="ABC3 transporter permease C-terminal" evidence="7">
    <location>
        <begin position="641"/>
        <end position="754"/>
    </location>
</feature>
<reference evidence="8 9" key="1">
    <citation type="journal article" date="2015" name="Genome Announc.">
        <title>Expanding the biotechnology potential of lactobacilli through comparative genomics of 213 strains and associated genera.</title>
        <authorList>
            <person name="Sun Z."/>
            <person name="Harris H.M."/>
            <person name="McCann A."/>
            <person name="Guo C."/>
            <person name="Argimon S."/>
            <person name="Zhang W."/>
            <person name="Yang X."/>
            <person name="Jeffery I.B."/>
            <person name="Cooney J.C."/>
            <person name="Kagawa T.F."/>
            <person name="Liu W."/>
            <person name="Song Y."/>
            <person name="Salvetti E."/>
            <person name="Wrobel A."/>
            <person name="Rasinkangas P."/>
            <person name="Parkhill J."/>
            <person name="Rea M.C."/>
            <person name="O'Sullivan O."/>
            <person name="Ritari J."/>
            <person name="Douillard F.P."/>
            <person name="Paul Ross R."/>
            <person name="Yang R."/>
            <person name="Briner A.E."/>
            <person name="Felis G.E."/>
            <person name="de Vos W.M."/>
            <person name="Barrangou R."/>
            <person name="Klaenhammer T.R."/>
            <person name="Caufield P.W."/>
            <person name="Cui Y."/>
            <person name="Zhang H."/>
            <person name="O'Toole P.W."/>
        </authorList>
    </citation>
    <scope>NUCLEOTIDE SEQUENCE [LARGE SCALE GENOMIC DNA]</scope>
    <source>
        <strain evidence="8 9">DSM 22689</strain>
    </source>
</reference>
<comment type="caution">
    <text evidence="8">The sequence shown here is derived from an EMBL/GenBank/DDBJ whole genome shotgun (WGS) entry which is preliminary data.</text>
</comment>
<keyword evidence="3 6" id="KW-0812">Transmembrane</keyword>
<dbReference type="STRING" id="1423745.GCA_001311215_00210"/>
<feature type="transmembrane region" description="Helical" evidence="6">
    <location>
        <begin position="259"/>
        <end position="281"/>
    </location>
</feature>
<protein>
    <submittedName>
        <fullName evidence="8">Efflux ABC transporter permease</fullName>
    </submittedName>
</protein>
<organism evidence="8 9">
    <name type="scientific">Fructilactobacillus florum DSM 22689 = JCM 16035</name>
    <dbReference type="NCBI Taxonomy" id="1423745"/>
    <lineage>
        <taxon>Bacteria</taxon>
        <taxon>Bacillati</taxon>
        <taxon>Bacillota</taxon>
        <taxon>Bacilli</taxon>
        <taxon>Lactobacillales</taxon>
        <taxon>Lactobacillaceae</taxon>
        <taxon>Fructilactobacillus</taxon>
    </lineage>
</organism>
<accession>A0A0R2CPD9</accession>
<gene>
    <name evidence="8" type="ORF">FC87_GL000556</name>
</gene>
<evidence type="ECO:0000256" key="1">
    <source>
        <dbReference type="ARBA" id="ARBA00004651"/>
    </source>
</evidence>
<keyword evidence="5 6" id="KW-0472">Membrane</keyword>
<evidence type="ECO:0000259" key="7">
    <source>
        <dbReference type="Pfam" id="PF02687"/>
    </source>
</evidence>
<dbReference type="InterPro" id="IPR001611">
    <property type="entry name" value="Leu-rich_rpt"/>
</dbReference>
<dbReference type="PANTHER" id="PTHR30287:SF1">
    <property type="entry name" value="INNER MEMBRANE PROTEIN"/>
    <property type="match status" value="1"/>
</dbReference>
<dbReference type="InterPro" id="IPR038766">
    <property type="entry name" value="Membrane_comp_ABC_pdt"/>
</dbReference>
<evidence type="ECO:0000256" key="3">
    <source>
        <dbReference type="ARBA" id="ARBA00022692"/>
    </source>
</evidence>
<feature type="transmembrane region" description="Helical" evidence="6">
    <location>
        <begin position="302"/>
        <end position="331"/>
    </location>
</feature>
<dbReference type="InterPro" id="IPR003838">
    <property type="entry name" value="ABC3_permease_C"/>
</dbReference>
<comment type="subcellular location">
    <subcellularLocation>
        <location evidence="1">Cell membrane</location>
        <topology evidence="1">Multi-pass membrane protein</topology>
    </subcellularLocation>
</comment>
<keyword evidence="2" id="KW-1003">Cell membrane</keyword>
<evidence type="ECO:0000313" key="9">
    <source>
        <dbReference type="Proteomes" id="UP000051586"/>
    </source>
</evidence>
<feature type="transmembrane region" description="Helical" evidence="6">
    <location>
        <begin position="718"/>
        <end position="747"/>
    </location>
</feature>
<feature type="transmembrane region" description="Helical" evidence="6">
    <location>
        <begin position="351"/>
        <end position="371"/>
    </location>
</feature>
<dbReference type="PROSITE" id="PS51450">
    <property type="entry name" value="LRR"/>
    <property type="match status" value="1"/>
</dbReference>
<dbReference type="GO" id="GO:0005886">
    <property type="term" value="C:plasma membrane"/>
    <property type="evidence" value="ECO:0007669"/>
    <property type="project" value="UniProtKB-SubCell"/>
</dbReference>
<dbReference type="PATRIC" id="fig|1423745.4.peg.594"/>
<dbReference type="RefSeq" id="WP_009166295.1">
    <property type="nucleotide sequence ID" value="NZ_AYZI01000003.1"/>
</dbReference>
<evidence type="ECO:0000256" key="5">
    <source>
        <dbReference type="ARBA" id="ARBA00023136"/>
    </source>
</evidence>
<feature type="transmembrane region" description="Helical" evidence="6">
    <location>
        <begin position="632"/>
        <end position="654"/>
    </location>
</feature>
<evidence type="ECO:0000313" key="8">
    <source>
        <dbReference type="EMBL" id="KRM91732.1"/>
    </source>
</evidence>
<evidence type="ECO:0000256" key="4">
    <source>
        <dbReference type="ARBA" id="ARBA00022989"/>
    </source>
</evidence>
<name>A0A0R2CPD9_9LACO</name>
<dbReference type="Proteomes" id="UP000051586">
    <property type="component" value="Unassembled WGS sequence"/>
</dbReference>
<feature type="transmembrane region" description="Helical" evidence="6">
    <location>
        <begin position="684"/>
        <end position="706"/>
    </location>
</feature>
<feature type="transmembrane region" description="Helical" evidence="6">
    <location>
        <begin position="12"/>
        <end position="36"/>
    </location>
</feature>
<evidence type="ECO:0000256" key="2">
    <source>
        <dbReference type="ARBA" id="ARBA00022475"/>
    </source>
</evidence>
<keyword evidence="4 6" id="KW-1133">Transmembrane helix</keyword>
<proteinExistence type="predicted"/>
<feature type="transmembrane region" description="Helical" evidence="6">
    <location>
        <begin position="425"/>
        <end position="444"/>
    </location>
</feature>
<sequence length="764" mass="85133">MNFLFKKLIRTVFKNWTQFFSVFLMAFLSILFYTGLEGTWNGMKQNINQYSVQTQLATATLQSTGISENELNQIRKLPDVSKVSAKTEINTTTNLNGSKRYLTIDTPGTQQLSKTMQTNGHKIDVNHEGIYLNQKFANKNGLKKGNNITVKFNNQLVKLKIVGMVNSPDKMYYTGSNDFISPQEQNYGYGFVSEKTLADQFKVPMINNMIDLKDSDNTKIESQIRKIIGNKYIALQTQKSNIGISTAVDRVGQIRNLSILFSIIFILLAVLAMYTTIRKIIDQQQKDMATLQSLGYSNTTLSLYYSMYGAIVGGIGAVAGLLVAPVLSNFVMESQKPMFSLPSWQISYTKVPLYVAFSVILICTISALFAAQVNQGLTPAQAFRKGSIAKISKRVSLERLPNLWNKIPFGNRWSIRDNLGNKIQMLMGLIGVVGGLALVMTGFGTKNSMDNQVNQTYGHEYSYAKKINLTHDASQSEINRIVKKTNGEKIEVVYTSLQPKGQFDRPLTILDSGSKVNVKTTNNEKIKDGGVYLDEGIAKATKVKKNSIVTLSPSLSDRKLNLKVKGIIKSNAPQGIYMTRQTWNNEGMKFTPTSVLTIHNKIDASVKDNSAVNQIVSLKEQKNNAKAMVNNLSSIFLMVQVFGILLTIVILYNLGSLSFTERSRSYATLEILGFSRNQIRNLTIIENLTITAIGWIVGIPFGYWFLSRYVTTFNTSQIIYYPFLTKASLILSSLIVIAASLSTVVMIGSRLKKLDMISSTKGIE</sequence>
<evidence type="ECO:0000256" key="6">
    <source>
        <dbReference type="SAM" id="Phobius"/>
    </source>
</evidence>
<dbReference type="AlphaFoldDB" id="A0A0R2CPD9"/>
<dbReference type="EMBL" id="AYZI01000003">
    <property type="protein sequence ID" value="KRM91732.1"/>
    <property type="molecule type" value="Genomic_DNA"/>
</dbReference>
<dbReference type="Pfam" id="PF02687">
    <property type="entry name" value="FtsX"/>
    <property type="match status" value="2"/>
</dbReference>